<dbReference type="eggNOG" id="COG0438">
    <property type="taxonomic scope" value="Bacteria"/>
</dbReference>
<dbReference type="InterPro" id="IPR001296">
    <property type="entry name" value="Glyco_trans_1"/>
</dbReference>
<gene>
    <name evidence="2" type="ordered locus">Rta_10850</name>
</gene>
<evidence type="ECO:0000313" key="3">
    <source>
        <dbReference type="Proteomes" id="UP000008385"/>
    </source>
</evidence>
<keyword evidence="3" id="KW-1185">Reference proteome</keyword>
<dbReference type="STRING" id="365046.Rta_10850"/>
<dbReference type="AlphaFoldDB" id="F5Y0E8"/>
<dbReference type="PATRIC" id="fig|365046.3.peg.1111"/>
<dbReference type="SUPFAM" id="SSF53756">
    <property type="entry name" value="UDP-Glycosyltransferase/glycogen phosphorylase"/>
    <property type="match status" value="1"/>
</dbReference>
<reference evidence="3" key="1">
    <citation type="submission" date="2006-01" db="EMBL/GenBank/DDBJ databases">
        <title>Genome of the cyst-dividing bacterium Ramlibacter tataouinensis.</title>
        <authorList>
            <person name="Barakat M."/>
            <person name="Ortet P."/>
            <person name="De Luca G."/>
            <person name="Jourlin-Castelli C."/>
            <person name="Ansaldi M."/>
            <person name="Py B."/>
            <person name="Fichant G."/>
            <person name="Coutinho P."/>
            <person name="Voulhoux R."/>
            <person name="Bastien O."/>
            <person name="Roy S."/>
            <person name="Marechal E."/>
            <person name="Henrissat B."/>
            <person name="Quentin Y."/>
            <person name="Noirot P."/>
            <person name="Filloux A."/>
            <person name="Mejean V."/>
            <person name="DuBow M."/>
            <person name="Barras F."/>
            <person name="Heulin T."/>
        </authorList>
    </citation>
    <scope>NUCLEOTIDE SEQUENCE [LARGE SCALE GENOMIC DNA]</scope>
    <source>
        <strain evidence="3">ATCC BAA-407 / DSM 14655 / LMG 21543 / TTB310</strain>
    </source>
</reference>
<dbReference type="GO" id="GO:0016757">
    <property type="term" value="F:glycosyltransferase activity"/>
    <property type="evidence" value="ECO:0007669"/>
    <property type="project" value="InterPro"/>
</dbReference>
<dbReference type="KEGG" id="rta:Rta_10850"/>
<dbReference type="Pfam" id="PF00534">
    <property type="entry name" value="Glycos_transf_1"/>
    <property type="match status" value="1"/>
</dbReference>
<evidence type="ECO:0000313" key="2">
    <source>
        <dbReference type="EMBL" id="AEG92170.1"/>
    </source>
</evidence>
<organism evidence="2 3">
    <name type="scientific">Ramlibacter tataouinensis (strain ATCC BAA-407 / DSM 14655 / LMG 21543 / TTB310)</name>
    <dbReference type="NCBI Taxonomy" id="365046"/>
    <lineage>
        <taxon>Bacteria</taxon>
        <taxon>Pseudomonadati</taxon>
        <taxon>Pseudomonadota</taxon>
        <taxon>Betaproteobacteria</taxon>
        <taxon>Burkholderiales</taxon>
        <taxon>Comamonadaceae</taxon>
        <taxon>Ramlibacter</taxon>
    </lineage>
</organism>
<dbReference type="PANTHER" id="PTHR12526:SF631">
    <property type="entry name" value="BLL6306 PROTEIN"/>
    <property type="match status" value="1"/>
</dbReference>
<accession>F5Y0E8</accession>
<dbReference type="EMBL" id="CP000245">
    <property type="protein sequence ID" value="AEG92170.1"/>
    <property type="molecule type" value="Genomic_DNA"/>
</dbReference>
<reference evidence="2 3" key="2">
    <citation type="journal article" date="2011" name="PLoS ONE">
        <title>The Cyst-Dividing Bacterium Ramlibacter tataouinensis TTB310 Genome Reveals a Well-Stocked Toolbox for Adaptation to a Desert Environment.</title>
        <authorList>
            <person name="De Luca G."/>
            <person name="Barakat M."/>
            <person name="Ortet P."/>
            <person name="Fochesato S."/>
            <person name="Jourlin-Castelli C."/>
            <person name="Ansaldi M."/>
            <person name="Py B."/>
            <person name="Fichant G."/>
            <person name="Coutinho P.M."/>
            <person name="Voulhoux R."/>
            <person name="Bastien O."/>
            <person name="Marechal E."/>
            <person name="Henrissat B."/>
            <person name="Quentin Y."/>
            <person name="Noirot P."/>
            <person name="Filloux A."/>
            <person name="Mejean V."/>
            <person name="Dubow M.S."/>
            <person name="Barras F."/>
            <person name="Barbe V."/>
            <person name="Weissenbach J."/>
            <person name="Mihalcescu I."/>
            <person name="Vermeglio A."/>
            <person name="Achouak W."/>
            <person name="Heulin T."/>
        </authorList>
    </citation>
    <scope>NUCLEOTIDE SEQUENCE [LARGE SCALE GENOMIC DNA]</scope>
    <source>
        <strain evidence="3">ATCC BAA-407 / DSM 14655 / LMG 21543 / TTB310</strain>
    </source>
</reference>
<name>F5Y0E8_RAMTT</name>
<dbReference type="Proteomes" id="UP000008385">
    <property type="component" value="Chromosome"/>
</dbReference>
<sequence>MRKRSMQRGFHAAYSWCFNTAGLVRGLLRQGQPAQAGGPSVADMSPLAPHPPGAMPEVPVSTPAPTATAAGARRFIYIACPWTPIGGGMFKVADYLIQSQARLPGDNPRLRPLDTRGSGSPARSLLVLLSALVKLVRGRASGQLAGVHVNMAERLSLFRKSSVLVACKALGLPSVLHLHAAQLHHSYRAFPAPAQALVRWAFSLPDSVVVLGKTSAEFVMNELKVPPQRVEIVINGVPEPRAARRTPQAVQRVLFVGNLSERKGVSDLLRALAQPALADVPLVATFAGGGDVAGYRSMADRLGLGERVRFEGWADQDQVAALLAQADVLVLPSYDEGLPLAILEALAHGVAVVCTPVGEIPHVLSDGLNARFVKPGDAPAIAQGLADVLRDTQLRERLERNGRALYEQRFSMSRFFASIASVHRRHFGLCGGAAQPRAAQERQP</sequence>
<proteinExistence type="predicted"/>
<dbReference type="Gene3D" id="3.40.50.2000">
    <property type="entry name" value="Glycogen Phosphorylase B"/>
    <property type="match status" value="2"/>
</dbReference>
<evidence type="ECO:0000259" key="1">
    <source>
        <dbReference type="Pfam" id="PF00534"/>
    </source>
</evidence>
<dbReference type="CDD" id="cd03801">
    <property type="entry name" value="GT4_PimA-like"/>
    <property type="match status" value="1"/>
</dbReference>
<dbReference type="HOGENOM" id="CLU_009583_14_0_4"/>
<dbReference type="PANTHER" id="PTHR12526">
    <property type="entry name" value="GLYCOSYLTRANSFERASE"/>
    <property type="match status" value="1"/>
</dbReference>
<feature type="domain" description="Glycosyl transferase family 1" evidence="1">
    <location>
        <begin position="250"/>
        <end position="403"/>
    </location>
</feature>
<protein>
    <submittedName>
        <fullName evidence="2">A-glycosyltransferase, Glycosyltransferase Family 4-like protein</fullName>
    </submittedName>
</protein>
<keyword evidence="2" id="KW-0808">Transferase</keyword>